<sequence length="105" mass="11591">MSSSLSKTLKEQIESTDTIIRELVGSVDVSSAGNEVVIATAQGSALDAYGDMLAAHERELVEELRRLVLEYSAKIAANRQLQRAIGREAERREIIKERIKAGEHI</sequence>
<evidence type="ECO:0000313" key="4">
    <source>
        <dbReference type="Proteomes" id="UP001154322"/>
    </source>
</evidence>
<dbReference type="EMBL" id="CALYLO010000009">
    <property type="protein sequence ID" value="CAH8248070.1"/>
    <property type="molecule type" value="Genomic_DNA"/>
</dbReference>
<evidence type="ECO:0000313" key="3">
    <source>
        <dbReference type="EMBL" id="CAH8249818.1"/>
    </source>
</evidence>
<protein>
    <submittedName>
        <fullName evidence="2">Uncharacterized protein</fullName>
    </submittedName>
</protein>
<dbReference type="EMBL" id="CALYLO010000019">
    <property type="protein sequence ID" value="CAH8249818.1"/>
    <property type="molecule type" value="Genomic_DNA"/>
</dbReference>
<keyword evidence="4" id="KW-1185">Reference proteome</keyword>
<evidence type="ECO:0000313" key="1">
    <source>
        <dbReference type="EMBL" id="CAH8248070.1"/>
    </source>
</evidence>
<dbReference type="RefSeq" id="WP_261945210.1">
    <property type="nucleotide sequence ID" value="NZ_AP031286.1"/>
</dbReference>
<dbReference type="Proteomes" id="UP001154322">
    <property type="component" value="Unassembled WGS sequence"/>
</dbReference>
<comment type="caution">
    <text evidence="2">The sequence shown here is derived from an EMBL/GenBank/DDBJ whole genome shotgun (WGS) entry which is preliminary data.</text>
</comment>
<evidence type="ECO:0000313" key="2">
    <source>
        <dbReference type="EMBL" id="CAH8249611.1"/>
    </source>
</evidence>
<accession>A0ABM9GBS4</accession>
<proteinExistence type="predicted"/>
<dbReference type="EMBL" id="CALYLO010000018">
    <property type="protein sequence ID" value="CAH8249611.1"/>
    <property type="molecule type" value="Genomic_DNA"/>
</dbReference>
<reference evidence="2" key="1">
    <citation type="submission" date="2022-06" db="EMBL/GenBank/DDBJ databases">
        <authorList>
            <person name="Dietemann V."/>
            <person name="Ory F."/>
            <person name="Dainat B."/>
            <person name="Oberhansli S."/>
        </authorList>
    </citation>
    <scope>NUCLEOTIDE SEQUENCE</scope>
    <source>
        <strain evidence="2">Ena-SAMPLE-TAB-26-04-2022-14:26:32:270-5432</strain>
    </source>
</reference>
<gene>
    <name evidence="1" type="ORF">WJ0W_005325</name>
    <name evidence="2" type="ORF">WJ0W_006796</name>
    <name evidence="3" type="ORF">WJ0W_007002</name>
</gene>
<organism evidence="2 4">
    <name type="scientific">Paenibacillus melissococcoides</name>
    <dbReference type="NCBI Taxonomy" id="2912268"/>
    <lineage>
        <taxon>Bacteria</taxon>
        <taxon>Bacillati</taxon>
        <taxon>Bacillota</taxon>
        <taxon>Bacilli</taxon>
        <taxon>Bacillales</taxon>
        <taxon>Paenibacillaceae</taxon>
        <taxon>Paenibacillus</taxon>
    </lineage>
</organism>
<name>A0ABM9GBS4_9BACL</name>